<evidence type="ECO:0000256" key="11">
    <source>
        <dbReference type="ARBA" id="ARBA00023175"/>
    </source>
</evidence>
<dbReference type="PANTHER" id="PTHR45703">
    <property type="entry name" value="DYNEIN HEAVY CHAIN"/>
    <property type="match status" value="1"/>
</dbReference>
<dbReference type="CDD" id="cd05471">
    <property type="entry name" value="pepsin_like"/>
    <property type="match status" value="1"/>
</dbReference>
<dbReference type="InterPro" id="IPR042222">
    <property type="entry name" value="Dynein_2_N"/>
</dbReference>
<keyword evidence="14" id="KW-0378">Hydrolase</keyword>
<dbReference type="InterPro" id="IPR013602">
    <property type="entry name" value="Dynein_heavy_linker"/>
</dbReference>
<dbReference type="PROSITE" id="PS51767">
    <property type="entry name" value="PEPTIDASE_A1"/>
    <property type="match status" value="1"/>
</dbReference>
<keyword evidence="7" id="KW-0067">ATP-binding</keyword>
<dbReference type="Gene3D" id="1.10.8.710">
    <property type="match status" value="1"/>
</dbReference>
<dbReference type="Gene3D" id="1.10.8.1220">
    <property type="match status" value="1"/>
</dbReference>
<reference evidence="18" key="1">
    <citation type="submission" date="2023-10" db="EMBL/GenBank/DDBJ databases">
        <authorList>
            <person name="Chen Y."/>
            <person name="Shah S."/>
            <person name="Dougan E. K."/>
            <person name="Thang M."/>
            <person name="Chan C."/>
        </authorList>
    </citation>
    <scope>NUCLEOTIDE SEQUENCE [LARGE SCALE GENOMIC DNA]</scope>
</reference>
<keyword evidence="14" id="KW-0645">Protease</keyword>
<sequence>MVPAIVALAVALPALVAATRALRQQPHAHTGAATLPAMQYYGTVRVGDPPQPFRVVFDTGSGQLVLPSSKCDDGACRGHHRFASNSSKSAVEIGWADDPATPLQDGDDRDTKSLSLLRADVSGEFVRDGICLGDKDKDRLCATADFVVLTEESDDPFGKLEFDGVLGLAPAAPDAPEFSFPQLLRKGGNELSGGMFAFYLSPPSAGNGGEIQFGGYRQDRLASQLTWAPLLHNESWQVKVDDIVIGGKATGFCGKTGCHALIDTGSSLIMAPGNVLFAVMNRLGVDDACANSAPSLGFSVKGVHLELNQTDYIEHDADGCRLLLGSFSGSSGGPALVLGYPFLRQYYTVFDMERRRIGFGRANHQAKPLSEAPRGTALVELVGAGVIESTGSSPEKLEAQFFDAVAALLSQLAREVIEQTLEEYVQFFERFAAKPLHYEEVKKLKDSDTWQDEILVNKLFVDQKGDRNDIRFKNDLEHVSARLLLPYKECTTSLRDFVRPDSKLRDLVSGRTLLWEVREEEEHIKAGFQRIEQIIHDNLANAQQVLELYTPFLFLLHEEDNVASFVEDPSKTREDYEAYVAHLRGTVEQMKEQCPPQIRMQMMRVDASDVNKKLATDADNCVKRLLHALAQRNQERSNRLVKQFDHLNNRVTRVPTNEAQLTELEEQVEAAKEKDFPKLLEEYDDIKAWLYLTWDLDHPLEVEDYKAIAAASEWKGYAVKLLDRENALRDDRMKIETSLAERRSKFQEDLIVIMNKVGKCKDKGSIRNIEDNLEQLNEIKKALGEAEKTMNDIHEKEILLGWDETDFDLFDEATNGLEPYMKLWTMVADHQKANAKWLKNPLFSGDMDPEQIQSEVQAMWRTAMKLKAQFDQDGHPKPAKVADKVKTDLDQFKEHVPLLHALCNPGLRERHWKEISSIVGFALEPDTSFNLQKMIDMDIGAYVQEIGEIADSAGKEYQIESSLNTQQKEWEPVNMEFKEWSTTGTYIVGGGSVDEVQTLLDDHVIKTQTMKGSPYATQFAARIEEWETFLKTVQDIIDVWLKVQSVWLYLEPIFSSEDIMQQMPVEGTLFREVDGLWRQLMGNCVEQPASLTVFRQQGFLQSLEIANEKLETVQKRLNDYLETKRLFFPRFFFLSNDNLLEILSETKDPRRVNAHIKKAFEGIQALKFEDDMKISQMISPQKEHVPLTNAVDPVAAKGAVEVWLVQLEEAMIESLRDISFKARDDYAVTPFKDWVQKWPGQVVIGIFNLFWTAETNDALVTEGNAGLAKYADKLKKVLTDIVDVVRGEVPPIVRCTLEALIVIFVHNKDTICDLRDRGTSQAQDFDWGCLVLRYYIEENPDKPGVDDMFVRITNSFLGYAYEYLGNDSRLVITPLTDRCYRTCCGALHLLYGAAPEGPAGTGKTETVKDLAKALARFCVVFNCSDELDSLAMAKFFKGLASSGGWACFDEFNRIDPEVLSVIAQQVLQIQNAIRAKMTTFEFEGTTLPIRWTCNSFITMNPGYAGRAELPDNLKALYRTVAMMVPDYALIAEIKLYSYGYSDARSLSQKIVTTYKLCSEQLSSQKHYDYGMRAVFSVLVAAGNMKRKYPTQNEEVLMLQAISDVNLAKFLAFDVPLFKGITSDLFPGVELPQPDFGALTAKLAEHLAKDHCQPHPYFIEKIIQFYECHIVRHSVMLVGMPFSGKTTALNCLQKTLTDLAAEGVMHAGCTVHQARLNPKSIPANCLYGSFDDVSHEWADGIVAVLFREFSRNQTEDRKWLVFDGPIDAVWIENMNTVMDENKKLCLNSGEIIAMSPNMRTIMEPMDVAEASPATISRNGMVFFEPHLLGVDPIIDQALGLYTPAQLDEEEVGELKGMIGWLVKPLLSFLRENCHEVSPTQDQNIVQSVMALLFSHVQDALDAHAQYKKGPDADVSSVVKVTKNLIDASVVFSCIWAIGSVLTTESRVTFGQHMKSVLQGKVEGTTQFKKLTPEFPDRGSIYDWVYDAEEMKWKGWMDTVEPQSIKAGTAVESLVVQTMDNVRYRYMCSFAIKHRIKLLFCGPTGTGKTAYMQQSLMSLDKDSFLPIFMGFSAQTKCAQTQDLIDAKLDRRRKGVYGPTFGKLGVVMVDDLNMPTKEKYGAQPPIEILRQMIDSVAYPPSGGWYDRKDVTHPFRSITDVLLFSAMGPPGGGRTFITPRQTGRFWLVGFPELDDDNMTKIFQTILEWKLGADAYPEEIQSMSKKIVAGTLDIYKSAVKELLPTPLKVHYTFNLRDFAKVIFGTLLLKKGQCDGQSRHIRVWVHEIWRVFGDRLVDDNDRMWLMNQCRDATKRVFNTGFDEVFKHLDLDGDGKVQTLDEMRTLIFGDMLSPAAAPNRPYNECPDMDTLQKGVESHLEQYNLMSTKKMNLVCFLYMLEHLSRSARVMKTPGGNALLVGLGGSGRQSCAKLACYLADYDVFQIEITRGYDLIAFREDLKKLLIAAGGKGEKTVFLFSDSQIKSEGFVEDLNNLLNTGEVPNLFPPDERVQVCEMVRAAARQEGKAAEGTPTQLYAFFVERVRKMMCIELCFSPIGDAWRSRLRQFPSLVNCCTIDWFTTWPQDALTAVAERFLGEVELEDSVRASCVQMCSIFHSATRDLGAEFKSQMKRIYYVTPTSFLELIQTFKALLSAKRRQVTDLKDKYEKGLEKILTTETSVAGMKVELIDLQPKLIAKNEEVEKMMVVVNAESEKTAKVKEVVAADEAVAAESAAKSEAQKAEVEADLAEAMPALNEALSALDTLTAKDIGEIKAMKHPPAPVKLVLQAVCLLKNVKPARVKDEGGKMVEDYWQPSLKMVSENGFLQSLTTFDKDDIPAATIKRVATLTPLDDFQPERVKTCSTAAFGICMWVRAMEVYDRTAKVVGPKKEALATAEAELAVVMAALNDKRAALRKVLDELAQLEAKLNALNAEKDDLAYQVDLCEKKITRAETLIESLGGEKARWTQNAIDLGNDYVSLTGDAIVASGLIAYLGAFTPDFRERAVASWATISQEKSIPGSATFSLVKCLGEPVKIRNWTIWGLPNDAFSIENGIIVDKARRWPLCIDPEGQANKWIKKMEAPQKCKIVKFTDGDYLRHLEGSLSYGTPFLIENILQETDPAIEPVLLKQTYKQGNRMMIKLGDQTLEYSKGFKLYLTTKLRNPHYLPEVAVKVTILNFMITGVGLQDQLLNIVVQKERPELADEKARLVVEGAKNKEQLEETENKILHVLQTSQGNILEDESAINVLSSSKELANKIAAKQEVAEETEKQIDEAREGYVPVAEKAAVLFFCIADMANIDPMYQYSLPFFVSLFLVSIDKTEQSDDLETRIELLNDTFRFTLYCNICRSLFEKHKTLFSFLLCMRGLLQAKEAGGDDYRFLLTGGVSLEDPPPKPAEWLTDRAWSELFRLSRVAERYDRFHERFAEEIDAWKRVYDDVNPMSIIKDEATRPKVMEGLNELQDVLVLRCVRPDRVVPAVLDFISAKIGEKFVTPPPFDLSGSYADSTNMTPLIFVLSPGADPGSSLFKFAVEKNKEISSISLGQGQGPKAEKLMNAATASGGWVLLQNCHLATSWMPKLERILEDPGRTPSPCTATSGCG</sequence>
<dbReference type="InterPro" id="IPR021109">
    <property type="entry name" value="Peptidase_aspartic_dom_sf"/>
</dbReference>
<dbReference type="InterPro" id="IPR043157">
    <property type="entry name" value="Dynein_AAA1S"/>
</dbReference>
<dbReference type="Pfam" id="PF17857">
    <property type="entry name" value="AAA_lid_1"/>
    <property type="match status" value="1"/>
</dbReference>
<keyword evidence="14" id="KW-0064">Aspartyl protease</keyword>
<dbReference type="InterPro" id="IPR035706">
    <property type="entry name" value="AAA_9"/>
</dbReference>
<evidence type="ECO:0000256" key="2">
    <source>
        <dbReference type="ARBA" id="ARBA00007447"/>
    </source>
</evidence>
<keyword evidence="8" id="KW-0243">Dynein</keyword>
<evidence type="ECO:0000256" key="13">
    <source>
        <dbReference type="ARBA" id="ARBA00023273"/>
    </source>
</evidence>
<keyword evidence="4" id="KW-0963">Cytoplasm</keyword>
<evidence type="ECO:0000313" key="18">
    <source>
        <dbReference type="EMBL" id="CAK0873109.1"/>
    </source>
</evidence>
<dbReference type="Gene3D" id="3.40.50.300">
    <property type="entry name" value="P-loop containing nucleotide triphosphate hydrolases"/>
    <property type="match status" value="5"/>
</dbReference>
<name>A0ABN9VLF8_9DINO</name>
<dbReference type="Pfam" id="PF12774">
    <property type="entry name" value="AAA_6"/>
    <property type="match status" value="1"/>
</dbReference>
<evidence type="ECO:0000256" key="8">
    <source>
        <dbReference type="ARBA" id="ARBA00023017"/>
    </source>
</evidence>
<evidence type="ECO:0000256" key="7">
    <source>
        <dbReference type="ARBA" id="ARBA00022840"/>
    </source>
</evidence>
<feature type="domain" description="Peptidase A1" evidence="17">
    <location>
        <begin position="40"/>
        <end position="360"/>
    </location>
</feature>
<keyword evidence="5" id="KW-0493">Microtubule</keyword>
<comment type="similarity">
    <text evidence="2 14">Belongs to the peptidase A1 family.</text>
</comment>
<dbReference type="Pfam" id="PF12775">
    <property type="entry name" value="AAA_7"/>
    <property type="match status" value="1"/>
</dbReference>
<feature type="coiled-coil region" evidence="15">
    <location>
        <begin position="3242"/>
        <end position="3269"/>
    </location>
</feature>
<dbReference type="PROSITE" id="PS00141">
    <property type="entry name" value="ASP_PROTEASE"/>
    <property type="match status" value="1"/>
</dbReference>
<organism evidence="18 19">
    <name type="scientific">Prorocentrum cordatum</name>
    <dbReference type="NCBI Taxonomy" id="2364126"/>
    <lineage>
        <taxon>Eukaryota</taxon>
        <taxon>Sar</taxon>
        <taxon>Alveolata</taxon>
        <taxon>Dinophyceae</taxon>
        <taxon>Prorocentrales</taxon>
        <taxon>Prorocentraceae</taxon>
        <taxon>Prorocentrum</taxon>
    </lineage>
</organism>
<dbReference type="InterPro" id="IPR034164">
    <property type="entry name" value="Pepsin-like_dom"/>
</dbReference>
<dbReference type="InterPro" id="IPR033121">
    <property type="entry name" value="PEPTIDASE_A1"/>
</dbReference>
<dbReference type="Gene3D" id="1.10.287.2620">
    <property type="match status" value="1"/>
</dbReference>
<dbReference type="InterPro" id="IPR004273">
    <property type="entry name" value="Dynein_heavy_D6_P-loop"/>
</dbReference>
<dbReference type="EMBL" id="CAUYUJ010017242">
    <property type="protein sequence ID" value="CAK0873109.1"/>
    <property type="molecule type" value="Genomic_DNA"/>
</dbReference>
<gene>
    <name evidence="18" type="ORF">PCOR1329_LOCUS58406</name>
</gene>
<dbReference type="InterPro" id="IPR041589">
    <property type="entry name" value="DNAH3_AAA_lid_1"/>
</dbReference>
<keyword evidence="16" id="KW-0732">Signal</keyword>
<evidence type="ECO:0000256" key="3">
    <source>
        <dbReference type="ARBA" id="ARBA00008887"/>
    </source>
</evidence>
<evidence type="ECO:0000256" key="9">
    <source>
        <dbReference type="ARBA" id="ARBA00023054"/>
    </source>
</evidence>
<evidence type="ECO:0000313" key="19">
    <source>
        <dbReference type="Proteomes" id="UP001189429"/>
    </source>
</evidence>
<dbReference type="Proteomes" id="UP001189429">
    <property type="component" value="Unassembled WGS sequence"/>
</dbReference>
<accession>A0ABN9VLF8</accession>
<dbReference type="InterPro" id="IPR026983">
    <property type="entry name" value="DHC"/>
</dbReference>
<evidence type="ECO:0000259" key="17">
    <source>
        <dbReference type="PROSITE" id="PS51767"/>
    </source>
</evidence>
<keyword evidence="12" id="KW-0206">Cytoskeleton</keyword>
<dbReference type="Pfam" id="PF03028">
    <property type="entry name" value="Dynein_heavy"/>
    <property type="match status" value="1"/>
</dbReference>
<dbReference type="PANTHER" id="PTHR45703:SF1">
    <property type="entry name" value="DYNEINS HEAVY CHAIN"/>
    <property type="match status" value="1"/>
</dbReference>
<dbReference type="Pfam" id="PF17852">
    <property type="entry name" value="Dynein_AAA_lid"/>
    <property type="match status" value="1"/>
</dbReference>
<dbReference type="Gene3D" id="1.10.472.130">
    <property type="match status" value="1"/>
</dbReference>
<dbReference type="SUPFAM" id="SSF52540">
    <property type="entry name" value="P-loop containing nucleoside triphosphate hydrolases"/>
    <property type="match status" value="4"/>
</dbReference>
<evidence type="ECO:0000256" key="4">
    <source>
        <dbReference type="ARBA" id="ARBA00022490"/>
    </source>
</evidence>
<evidence type="ECO:0000256" key="6">
    <source>
        <dbReference type="ARBA" id="ARBA00022741"/>
    </source>
</evidence>
<evidence type="ECO:0000256" key="16">
    <source>
        <dbReference type="SAM" id="SignalP"/>
    </source>
</evidence>
<dbReference type="Pfam" id="PF12781">
    <property type="entry name" value="AAA_9"/>
    <property type="match status" value="1"/>
</dbReference>
<dbReference type="InterPro" id="IPR041466">
    <property type="entry name" value="Dynein_AAA5_ext"/>
</dbReference>
<dbReference type="Pfam" id="PF08393">
    <property type="entry name" value="DHC_N2"/>
    <property type="match status" value="1"/>
</dbReference>
<evidence type="ECO:0000256" key="12">
    <source>
        <dbReference type="ARBA" id="ARBA00023212"/>
    </source>
</evidence>
<dbReference type="Gene3D" id="6.10.140.1060">
    <property type="match status" value="1"/>
</dbReference>
<dbReference type="Pfam" id="PF12777">
    <property type="entry name" value="MT"/>
    <property type="match status" value="1"/>
</dbReference>
<dbReference type="Gene3D" id="1.20.58.1120">
    <property type="match status" value="1"/>
</dbReference>
<keyword evidence="19" id="KW-1185">Reference proteome</keyword>
<dbReference type="InterPro" id="IPR001461">
    <property type="entry name" value="Aspartic_peptidase_A1"/>
</dbReference>
<dbReference type="Gene3D" id="1.20.140.100">
    <property type="entry name" value="Dynein heavy chain, N-terminal domain 2"/>
    <property type="match status" value="1"/>
</dbReference>
<keyword evidence="11" id="KW-0505">Motor protein</keyword>
<dbReference type="Gene3D" id="1.20.920.30">
    <property type="match status" value="1"/>
</dbReference>
<dbReference type="Gene3D" id="1.20.920.20">
    <property type="match status" value="1"/>
</dbReference>
<dbReference type="PRINTS" id="PR00792">
    <property type="entry name" value="PEPSIN"/>
</dbReference>
<keyword evidence="13" id="KW-0966">Cell projection</keyword>
<keyword evidence="10" id="KW-0969">Cilium</keyword>
<dbReference type="InterPro" id="IPR001969">
    <property type="entry name" value="Aspartic_peptidase_AS"/>
</dbReference>
<evidence type="ECO:0000256" key="15">
    <source>
        <dbReference type="SAM" id="Coils"/>
    </source>
</evidence>
<evidence type="ECO:0000256" key="5">
    <source>
        <dbReference type="ARBA" id="ARBA00022701"/>
    </source>
</evidence>
<evidence type="ECO:0000256" key="1">
    <source>
        <dbReference type="ARBA" id="ARBA00004430"/>
    </source>
</evidence>
<protein>
    <recommendedName>
        <fullName evidence="17">Peptidase A1 domain-containing protein</fullName>
    </recommendedName>
</protein>
<dbReference type="InterPro" id="IPR042228">
    <property type="entry name" value="Dynein_linker_3"/>
</dbReference>
<dbReference type="InterPro" id="IPR024317">
    <property type="entry name" value="Dynein_heavy_chain_D4_dom"/>
</dbReference>
<dbReference type="SUPFAM" id="SSF50630">
    <property type="entry name" value="Acid proteases"/>
    <property type="match status" value="1"/>
</dbReference>
<feature type="chain" id="PRO_5045554453" description="Peptidase A1 domain-containing protein" evidence="16">
    <location>
        <begin position="19"/>
        <end position="3590"/>
    </location>
</feature>
<feature type="coiled-coil region" evidence="15">
    <location>
        <begin position="2895"/>
        <end position="2939"/>
    </location>
</feature>
<dbReference type="InterPro" id="IPR024743">
    <property type="entry name" value="Dynein_HC_stalk"/>
</dbReference>
<evidence type="ECO:0000256" key="10">
    <source>
        <dbReference type="ARBA" id="ARBA00023069"/>
    </source>
</evidence>
<dbReference type="InterPro" id="IPR027417">
    <property type="entry name" value="P-loop_NTPase"/>
</dbReference>
<dbReference type="Gene3D" id="3.20.180.20">
    <property type="entry name" value="Dynein heavy chain, N-terminal domain 2"/>
    <property type="match status" value="1"/>
</dbReference>
<feature type="signal peptide" evidence="16">
    <location>
        <begin position="1"/>
        <end position="18"/>
    </location>
</feature>
<dbReference type="Gene3D" id="2.40.70.10">
    <property type="entry name" value="Acid Proteases"/>
    <property type="match status" value="2"/>
</dbReference>
<dbReference type="Pfam" id="PF12780">
    <property type="entry name" value="AAA_8"/>
    <property type="match status" value="1"/>
</dbReference>
<keyword evidence="6" id="KW-0547">Nucleotide-binding</keyword>
<dbReference type="InterPro" id="IPR035699">
    <property type="entry name" value="AAA_6"/>
</dbReference>
<comment type="similarity">
    <text evidence="3">Belongs to the dynein heavy chain family.</text>
</comment>
<proteinExistence type="inferred from homology"/>
<keyword evidence="9 15" id="KW-0175">Coiled coil</keyword>
<comment type="subcellular location">
    <subcellularLocation>
        <location evidence="1">Cytoplasm</location>
        <location evidence="1">Cytoskeleton</location>
        <location evidence="1">Cilium axoneme</location>
    </subcellularLocation>
</comment>
<dbReference type="Pfam" id="PF00026">
    <property type="entry name" value="Asp"/>
    <property type="match status" value="1"/>
</dbReference>
<feature type="coiled-coil region" evidence="15">
    <location>
        <begin position="766"/>
        <end position="796"/>
    </location>
</feature>
<comment type="caution">
    <text evidence="18">The sequence shown here is derived from an EMBL/GenBank/DDBJ whole genome shotgun (WGS) entry which is preliminary data.</text>
</comment>
<evidence type="ECO:0000256" key="14">
    <source>
        <dbReference type="RuleBase" id="RU000454"/>
    </source>
</evidence>